<accession>A0A1F5LYZ4</accession>
<dbReference type="EMBL" id="LXJU01000001">
    <property type="protein sequence ID" value="OGE58239.1"/>
    <property type="molecule type" value="Genomic_DNA"/>
</dbReference>
<organism evidence="2 3">
    <name type="scientific">Penicillium arizonense</name>
    <dbReference type="NCBI Taxonomy" id="1835702"/>
    <lineage>
        <taxon>Eukaryota</taxon>
        <taxon>Fungi</taxon>
        <taxon>Dikarya</taxon>
        <taxon>Ascomycota</taxon>
        <taxon>Pezizomycotina</taxon>
        <taxon>Eurotiomycetes</taxon>
        <taxon>Eurotiomycetidae</taxon>
        <taxon>Eurotiales</taxon>
        <taxon>Aspergillaceae</taxon>
        <taxon>Penicillium</taxon>
    </lineage>
</organism>
<gene>
    <name evidence="2" type="ORF">PENARI_c001G07658</name>
</gene>
<protein>
    <submittedName>
        <fullName evidence="2">Uncharacterized protein</fullName>
    </submittedName>
</protein>
<keyword evidence="1" id="KW-0812">Transmembrane</keyword>
<dbReference type="Proteomes" id="UP000177622">
    <property type="component" value="Unassembled WGS sequence"/>
</dbReference>
<keyword evidence="1" id="KW-1133">Transmembrane helix</keyword>
<evidence type="ECO:0000313" key="3">
    <source>
        <dbReference type="Proteomes" id="UP000177622"/>
    </source>
</evidence>
<evidence type="ECO:0000313" key="2">
    <source>
        <dbReference type="EMBL" id="OGE58239.1"/>
    </source>
</evidence>
<proteinExistence type="predicted"/>
<sequence length="300" mass="33944">MFAGLNGLGLWQSVPLTPISLSNSYLMRSIGSLEVVGAIYGSRRLRPYVFTKDDAISSEDQQLRHLIALEETKHNMYILRKDTEEKSFHLNTPPVAAPTYCPLVTTISNQMTDYLLQQLLEKVEREATLAKETNERNFLLATIAFVFLVAGQFLVLLNTTQTKHSIADMKLVLGEGLYKSINSDFQRLHKLLKSTILEVCEQLQTDIARFRMEFTQVKDVFGAFAFKCEDQFKYFAHITGANQRTNQQVIDQRLEEIGDDMENLVQIVPQILQEMQFMNDAVRNATGGSNGHAISPDTAD</sequence>
<keyword evidence="3" id="KW-1185">Reference proteome</keyword>
<reference evidence="2 3" key="1">
    <citation type="journal article" date="2016" name="Sci. Rep.">
        <title>Penicillium arizonense, a new, genome sequenced fungal species, reveals a high chemical diversity in secreted metabolites.</title>
        <authorList>
            <person name="Grijseels S."/>
            <person name="Nielsen J.C."/>
            <person name="Randelovic M."/>
            <person name="Nielsen J."/>
            <person name="Nielsen K.F."/>
            <person name="Workman M."/>
            <person name="Frisvad J.C."/>
        </authorList>
    </citation>
    <scope>NUCLEOTIDE SEQUENCE [LARGE SCALE GENOMIC DNA]</scope>
    <source>
        <strain evidence="2 3">CBS 141311</strain>
    </source>
</reference>
<dbReference type="GeneID" id="34571470"/>
<dbReference type="AlphaFoldDB" id="A0A1F5LYZ4"/>
<feature type="transmembrane region" description="Helical" evidence="1">
    <location>
        <begin position="138"/>
        <end position="157"/>
    </location>
</feature>
<evidence type="ECO:0000256" key="1">
    <source>
        <dbReference type="SAM" id="Phobius"/>
    </source>
</evidence>
<dbReference type="RefSeq" id="XP_022493662.1">
    <property type="nucleotide sequence ID" value="XM_022626736.1"/>
</dbReference>
<keyword evidence="1" id="KW-0472">Membrane</keyword>
<dbReference type="OrthoDB" id="4330676at2759"/>
<comment type="caution">
    <text evidence="2">The sequence shown here is derived from an EMBL/GenBank/DDBJ whole genome shotgun (WGS) entry which is preliminary data.</text>
</comment>
<dbReference type="STRING" id="1835702.A0A1F5LYZ4"/>
<name>A0A1F5LYZ4_PENAI</name>